<feature type="transmembrane region" description="Helical" evidence="13">
    <location>
        <begin position="104"/>
        <end position="128"/>
    </location>
</feature>
<evidence type="ECO:0000256" key="10">
    <source>
        <dbReference type="ARBA" id="ARBA00023136"/>
    </source>
</evidence>
<evidence type="ECO:0000256" key="9">
    <source>
        <dbReference type="ARBA" id="ARBA00023065"/>
    </source>
</evidence>
<keyword evidence="16" id="KW-1185">Reference proteome</keyword>
<evidence type="ECO:0000313" key="16">
    <source>
        <dbReference type="Proteomes" id="UP001165065"/>
    </source>
</evidence>
<feature type="region of interest" description="Disordered" evidence="12">
    <location>
        <begin position="295"/>
        <end position="318"/>
    </location>
</feature>
<accession>A0A9W7FVX9</accession>
<keyword evidence="11" id="KW-0407">Ion channel</keyword>
<keyword evidence="2" id="KW-0813">Transport</keyword>
<protein>
    <recommendedName>
        <fullName evidence="14">Ion transport domain-containing protein</fullName>
    </recommendedName>
</protein>
<keyword evidence="7" id="KW-0630">Potassium</keyword>
<dbReference type="GO" id="GO:0001508">
    <property type="term" value="P:action potential"/>
    <property type="evidence" value="ECO:0007669"/>
    <property type="project" value="TreeGrafter"/>
</dbReference>
<dbReference type="PANTHER" id="PTHR11537:SF254">
    <property type="entry name" value="POTASSIUM VOLTAGE-GATED CHANNEL PROTEIN SHAB"/>
    <property type="match status" value="1"/>
</dbReference>
<evidence type="ECO:0000256" key="6">
    <source>
        <dbReference type="ARBA" id="ARBA00022882"/>
    </source>
</evidence>
<evidence type="ECO:0000256" key="11">
    <source>
        <dbReference type="ARBA" id="ARBA00023303"/>
    </source>
</evidence>
<evidence type="ECO:0000256" key="12">
    <source>
        <dbReference type="SAM" id="MobiDB-lite"/>
    </source>
</evidence>
<dbReference type="Pfam" id="PF00520">
    <property type="entry name" value="Ion_trans"/>
    <property type="match status" value="1"/>
</dbReference>
<dbReference type="EMBL" id="BRYA01000559">
    <property type="protein sequence ID" value="GMI23077.1"/>
    <property type="molecule type" value="Genomic_DNA"/>
</dbReference>
<dbReference type="PANTHER" id="PTHR11537">
    <property type="entry name" value="VOLTAGE-GATED POTASSIUM CHANNEL"/>
    <property type="match status" value="1"/>
</dbReference>
<feature type="transmembrane region" description="Helical" evidence="13">
    <location>
        <begin position="261"/>
        <end position="284"/>
    </location>
</feature>
<dbReference type="InterPro" id="IPR005821">
    <property type="entry name" value="Ion_trans_dom"/>
</dbReference>
<keyword evidence="8 13" id="KW-1133">Transmembrane helix</keyword>
<keyword evidence="6" id="KW-0851">Voltage-gated channel</keyword>
<evidence type="ECO:0000256" key="2">
    <source>
        <dbReference type="ARBA" id="ARBA00022448"/>
    </source>
</evidence>
<dbReference type="Gene3D" id="1.10.287.70">
    <property type="match status" value="1"/>
</dbReference>
<evidence type="ECO:0000259" key="14">
    <source>
        <dbReference type="Pfam" id="PF00520"/>
    </source>
</evidence>
<feature type="compositionally biased region" description="Gly residues" evidence="12">
    <location>
        <begin position="300"/>
        <end position="317"/>
    </location>
</feature>
<dbReference type="Proteomes" id="UP001165065">
    <property type="component" value="Unassembled WGS sequence"/>
</dbReference>
<evidence type="ECO:0000256" key="3">
    <source>
        <dbReference type="ARBA" id="ARBA00022538"/>
    </source>
</evidence>
<evidence type="ECO:0000256" key="5">
    <source>
        <dbReference type="ARBA" id="ARBA00022826"/>
    </source>
</evidence>
<keyword evidence="3" id="KW-0633">Potassium transport</keyword>
<dbReference type="PRINTS" id="PR00169">
    <property type="entry name" value="KCHANNEL"/>
</dbReference>
<dbReference type="InterPro" id="IPR027359">
    <property type="entry name" value="Volt_channel_dom_sf"/>
</dbReference>
<evidence type="ECO:0000256" key="4">
    <source>
        <dbReference type="ARBA" id="ARBA00022692"/>
    </source>
</evidence>
<proteinExistence type="predicted"/>
<feature type="transmembrane region" description="Helical" evidence="13">
    <location>
        <begin position="174"/>
        <end position="194"/>
    </location>
</feature>
<feature type="transmembrane region" description="Helical" evidence="13">
    <location>
        <begin position="12"/>
        <end position="33"/>
    </location>
</feature>
<feature type="domain" description="Ion transport" evidence="14">
    <location>
        <begin position="11"/>
        <end position="282"/>
    </location>
</feature>
<sequence length="394" mass="43398">MTKPASSQVSFFFFIFMVVLIFTFIVLMSLMTVSTFTEIPSSCELCLNSTSVITADCVCEGEPLDYLTKLSNALYIIFTAEYLARILLFSPLPHSAGGSSTNYLVQLVAFILNPWQVIDLLSVLPFWLEFITDMRTFSAIRILRLSRIFQVVKLGKHNRTFVTFGRVMKRSTPALNLLFVILFFGMLVFGSLIYECERGSWKYTDLTSPPSWQYVRTEDDGVTEEITPFTSIPAAYWWFIVTATTVGYGDMSPTSPYGKGISVLAIILSLLVVAFPVSVFTNLWKEEFGGIGPRESTGSLGLGGKDGEEVGGGGVGSERGVNESFGFTGSGVRLNGGGASKSSRVTFGNDAQDAMAMERSEVQRNPAEVGEEIRRLLGVIEEAKEEIQRLTLSM</sequence>
<evidence type="ECO:0000256" key="8">
    <source>
        <dbReference type="ARBA" id="ARBA00022989"/>
    </source>
</evidence>
<dbReference type="InterPro" id="IPR028325">
    <property type="entry name" value="VG_K_chnl"/>
</dbReference>
<dbReference type="GO" id="GO:0008076">
    <property type="term" value="C:voltage-gated potassium channel complex"/>
    <property type="evidence" value="ECO:0007669"/>
    <property type="project" value="InterPro"/>
</dbReference>
<comment type="subcellular location">
    <subcellularLocation>
        <location evidence="1">Membrane</location>
        <topology evidence="1">Multi-pass membrane protein</topology>
    </subcellularLocation>
</comment>
<evidence type="ECO:0000256" key="13">
    <source>
        <dbReference type="SAM" id="Phobius"/>
    </source>
</evidence>
<keyword evidence="4 13" id="KW-0812">Transmembrane</keyword>
<dbReference type="GO" id="GO:0005249">
    <property type="term" value="F:voltage-gated potassium channel activity"/>
    <property type="evidence" value="ECO:0007669"/>
    <property type="project" value="InterPro"/>
</dbReference>
<dbReference type="AlphaFoldDB" id="A0A9W7FVX9"/>
<dbReference type="OrthoDB" id="415460at2759"/>
<name>A0A9W7FVX9_9STRA</name>
<evidence type="ECO:0000256" key="1">
    <source>
        <dbReference type="ARBA" id="ARBA00004141"/>
    </source>
</evidence>
<keyword evidence="9" id="KW-0406">Ion transport</keyword>
<reference evidence="16" key="1">
    <citation type="journal article" date="2023" name="Commun. Biol.">
        <title>Genome analysis of Parmales, the sister group of diatoms, reveals the evolutionary specialization of diatoms from phago-mixotrophs to photoautotrophs.</title>
        <authorList>
            <person name="Ban H."/>
            <person name="Sato S."/>
            <person name="Yoshikawa S."/>
            <person name="Yamada K."/>
            <person name="Nakamura Y."/>
            <person name="Ichinomiya M."/>
            <person name="Sato N."/>
            <person name="Blanc-Mathieu R."/>
            <person name="Endo H."/>
            <person name="Kuwata A."/>
            <person name="Ogata H."/>
        </authorList>
    </citation>
    <scope>NUCLEOTIDE SEQUENCE [LARGE SCALE GENOMIC DNA]</scope>
</reference>
<gene>
    <name evidence="15" type="ORF">TrCOL_g8136</name>
</gene>
<evidence type="ECO:0000256" key="7">
    <source>
        <dbReference type="ARBA" id="ARBA00022958"/>
    </source>
</evidence>
<evidence type="ECO:0000313" key="15">
    <source>
        <dbReference type="EMBL" id="GMI23077.1"/>
    </source>
</evidence>
<dbReference type="SUPFAM" id="SSF81324">
    <property type="entry name" value="Voltage-gated potassium channels"/>
    <property type="match status" value="1"/>
</dbReference>
<organism evidence="15 16">
    <name type="scientific">Triparma columacea</name>
    <dbReference type="NCBI Taxonomy" id="722753"/>
    <lineage>
        <taxon>Eukaryota</taxon>
        <taxon>Sar</taxon>
        <taxon>Stramenopiles</taxon>
        <taxon>Ochrophyta</taxon>
        <taxon>Bolidophyceae</taxon>
        <taxon>Parmales</taxon>
        <taxon>Triparmaceae</taxon>
        <taxon>Triparma</taxon>
    </lineage>
</organism>
<keyword evidence="10 13" id="KW-0472">Membrane</keyword>
<dbReference type="Gene3D" id="1.20.120.350">
    <property type="entry name" value="Voltage-gated potassium channels. Chain C"/>
    <property type="match status" value="1"/>
</dbReference>
<keyword evidence="5" id="KW-0631">Potassium channel</keyword>
<comment type="caution">
    <text evidence="15">The sequence shown here is derived from an EMBL/GenBank/DDBJ whole genome shotgun (WGS) entry which is preliminary data.</text>
</comment>